<dbReference type="Proteomes" id="UP001152607">
    <property type="component" value="Unassembled WGS sequence"/>
</dbReference>
<feature type="region of interest" description="Disordered" evidence="1">
    <location>
        <begin position="663"/>
        <end position="726"/>
    </location>
</feature>
<name>A0A9W4URS6_9PLEO</name>
<keyword evidence="3" id="KW-1185">Reference proteome</keyword>
<evidence type="ECO:0000313" key="2">
    <source>
        <dbReference type="EMBL" id="CAI6340259.1"/>
    </source>
</evidence>
<dbReference type="GO" id="GO:0140053">
    <property type="term" value="P:mitochondrial gene expression"/>
    <property type="evidence" value="ECO:0007669"/>
    <property type="project" value="TreeGrafter"/>
</dbReference>
<evidence type="ECO:0008006" key="4">
    <source>
        <dbReference type="Google" id="ProtNLM"/>
    </source>
</evidence>
<dbReference type="InterPro" id="IPR011990">
    <property type="entry name" value="TPR-like_helical_dom_sf"/>
</dbReference>
<reference evidence="2" key="1">
    <citation type="submission" date="2023-01" db="EMBL/GenBank/DDBJ databases">
        <authorList>
            <person name="Van Ghelder C."/>
            <person name="Rancurel C."/>
        </authorList>
    </citation>
    <scope>NUCLEOTIDE SEQUENCE</scope>
    <source>
        <strain evidence="2">CNCM I-4278</strain>
    </source>
</reference>
<dbReference type="Gene3D" id="1.25.40.10">
    <property type="entry name" value="Tetratricopeptide repeat domain"/>
    <property type="match status" value="1"/>
</dbReference>
<protein>
    <recommendedName>
        <fullName evidence="4">Pentatricopeptide repeat protein</fullName>
    </recommendedName>
</protein>
<evidence type="ECO:0000256" key="1">
    <source>
        <dbReference type="SAM" id="MobiDB-lite"/>
    </source>
</evidence>
<organism evidence="2 3">
    <name type="scientific">Periconia digitata</name>
    <dbReference type="NCBI Taxonomy" id="1303443"/>
    <lineage>
        <taxon>Eukaryota</taxon>
        <taxon>Fungi</taxon>
        <taxon>Dikarya</taxon>
        <taxon>Ascomycota</taxon>
        <taxon>Pezizomycotina</taxon>
        <taxon>Dothideomycetes</taxon>
        <taxon>Pleosporomycetidae</taxon>
        <taxon>Pleosporales</taxon>
        <taxon>Massarineae</taxon>
        <taxon>Periconiaceae</taxon>
        <taxon>Periconia</taxon>
    </lineage>
</organism>
<feature type="region of interest" description="Disordered" evidence="1">
    <location>
        <begin position="26"/>
        <end position="66"/>
    </location>
</feature>
<dbReference type="InterPro" id="IPR002885">
    <property type="entry name" value="PPR_rpt"/>
</dbReference>
<dbReference type="PANTHER" id="PTHR47938:SF35">
    <property type="entry name" value="PENTATRICOPEPTIDE REPEAT-CONTAINING PROTEIN 4, MITOCHONDRIAL-RELATED"/>
    <property type="match status" value="1"/>
</dbReference>
<sequence length="726" mass="80879">MLNCRASSWRCLRALQPSPLRPSLASSLVVHSRSQHTRSDRDTFKHGAARNPDRGARGESQPKKAPWSLSLEAFRQRRAAKTSLSTIPVMQEDKDLKAGDMWLGKRDGSIPAAEWNARKKELQWLKDPLEIATFVKKELRKDRADEMLQLVRMASHSMQVIVSWNHLIDYHMFHGKMSAAMKIYTEKRAQFPDSYTYTIILRGLSNNVGRGDVATKAITVYHSMLAPNSRVQPTILHTNAVLRVCARALNLDALWGVVAKMPQSGPGAADAITYTTILNAIRQSLLVDVPTDENAEEIASRREKGVVEGRRIWEEVIGKWRNADLVMEEELVCSMGRLLLVGSRPRDWDDVLSLIEQTMDIPRLVPRLGTLARKAAGVPDLRAPHTLINYKQDDQLESIDGHKRGDEFLAVKSSGAGKRSLVYAQPGNNTLSLVLEACQKVVAVEAANAYWNTITDHTTYGVVPDVNNLNFRFRLMRQNRASTAAITLLKDDFLAAGLQLSPGTCRIIMSTCVRDRNNHRSLQNASELLSIMLAKLPDVDSKTVSMYTKLVVGFPLLKGDDLIESLSILQPIIKNIRLQLSVGSEDRVGGKGAVRLHPEKRQEAIDALRGIYGIYDKLLGSDLIAKDAHKPFMVERARLSAFMARVTYKDGYSRRDMYQDVVEGSPDAADAAPRWLGRKRGDGDERGGAPQVGNSSGGESRTRPAFRIRTQGLRRPSNGQNDSRID</sequence>
<dbReference type="PANTHER" id="PTHR47938">
    <property type="entry name" value="RESPIRATORY COMPLEX I CHAPERONE (CIA84), PUTATIVE (AFU_ORTHOLOGUE AFUA_2G06020)-RELATED"/>
    <property type="match status" value="1"/>
</dbReference>
<gene>
    <name evidence="2" type="ORF">PDIGIT_LOCUS13434</name>
</gene>
<feature type="compositionally biased region" description="Polar residues" evidence="1">
    <location>
        <begin position="717"/>
        <end position="726"/>
    </location>
</feature>
<dbReference type="EMBL" id="CAOQHR010000010">
    <property type="protein sequence ID" value="CAI6340259.1"/>
    <property type="molecule type" value="Genomic_DNA"/>
</dbReference>
<comment type="caution">
    <text evidence="2">The sequence shown here is derived from an EMBL/GenBank/DDBJ whole genome shotgun (WGS) entry which is preliminary data.</text>
</comment>
<dbReference type="Pfam" id="PF13041">
    <property type="entry name" value="PPR_2"/>
    <property type="match status" value="1"/>
</dbReference>
<feature type="compositionally biased region" description="Basic and acidic residues" evidence="1">
    <location>
        <begin position="37"/>
        <end position="62"/>
    </location>
</feature>
<dbReference type="AlphaFoldDB" id="A0A9W4URS6"/>
<evidence type="ECO:0000313" key="3">
    <source>
        <dbReference type="Proteomes" id="UP001152607"/>
    </source>
</evidence>
<proteinExistence type="predicted"/>
<accession>A0A9W4URS6</accession>
<dbReference type="GO" id="GO:0005739">
    <property type="term" value="C:mitochondrion"/>
    <property type="evidence" value="ECO:0007669"/>
    <property type="project" value="TreeGrafter"/>
</dbReference>
<dbReference type="OrthoDB" id="185373at2759"/>
<dbReference type="GO" id="GO:0003729">
    <property type="term" value="F:mRNA binding"/>
    <property type="evidence" value="ECO:0007669"/>
    <property type="project" value="TreeGrafter"/>
</dbReference>